<dbReference type="Gene3D" id="1.20.120.710">
    <property type="entry name" value="Haloacid dehalogenase hydrolase-like domain"/>
    <property type="match status" value="1"/>
</dbReference>
<gene>
    <name evidence="6" type="ORF">C477_08393</name>
</gene>
<dbReference type="OrthoDB" id="27736at2157"/>
<dbReference type="InterPro" id="IPR006439">
    <property type="entry name" value="HAD-SF_hydro_IA"/>
</dbReference>
<evidence type="ECO:0000256" key="5">
    <source>
        <dbReference type="ARBA" id="ARBA00022842"/>
    </source>
</evidence>
<dbReference type="SFLD" id="SFLDS00003">
    <property type="entry name" value="Haloacid_Dehalogenase"/>
    <property type="match status" value="1"/>
</dbReference>
<keyword evidence="4" id="KW-0378">Hydrolase</keyword>
<evidence type="ECO:0000256" key="2">
    <source>
        <dbReference type="ARBA" id="ARBA00007958"/>
    </source>
</evidence>
<dbReference type="EMBL" id="AOIS01000030">
    <property type="protein sequence ID" value="ELZ19345.1"/>
    <property type="molecule type" value="Genomic_DNA"/>
</dbReference>
<comment type="caution">
    <text evidence="6">The sequence shown here is derived from an EMBL/GenBank/DDBJ whole genome shotgun (WGS) entry which is preliminary data.</text>
</comment>
<dbReference type="STRING" id="1227488.C477_08393"/>
<comment type="cofactor">
    <cofactor evidence="1">
        <name>Mg(2+)</name>
        <dbReference type="ChEBI" id="CHEBI:18420"/>
    </cofactor>
</comment>
<dbReference type="Gene3D" id="3.40.50.1000">
    <property type="entry name" value="HAD superfamily/HAD-like"/>
    <property type="match status" value="1"/>
</dbReference>
<dbReference type="eggNOG" id="arCOG02291">
    <property type="taxonomic scope" value="Archaea"/>
</dbReference>
<dbReference type="Pfam" id="PF00702">
    <property type="entry name" value="Hydrolase"/>
    <property type="match status" value="1"/>
</dbReference>
<dbReference type="GO" id="GO:0044281">
    <property type="term" value="P:small molecule metabolic process"/>
    <property type="evidence" value="ECO:0007669"/>
    <property type="project" value="UniProtKB-ARBA"/>
</dbReference>
<dbReference type="NCBIfam" id="TIGR01549">
    <property type="entry name" value="HAD-SF-IA-v1"/>
    <property type="match status" value="1"/>
</dbReference>
<dbReference type="AlphaFoldDB" id="M0C7X1"/>
<evidence type="ECO:0000256" key="3">
    <source>
        <dbReference type="ARBA" id="ARBA00022723"/>
    </source>
</evidence>
<dbReference type="InterPro" id="IPR051400">
    <property type="entry name" value="HAD-like_hydrolase"/>
</dbReference>
<dbReference type="PANTHER" id="PTHR46470">
    <property type="entry name" value="N-ACYLNEURAMINATE-9-PHOSPHATASE"/>
    <property type="match status" value="1"/>
</dbReference>
<proteinExistence type="inferred from homology"/>
<dbReference type="RefSeq" id="WP_008893995.1">
    <property type="nucleotide sequence ID" value="NZ_AOIS01000030.1"/>
</dbReference>
<name>M0C7X1_9EURY</name>
<comment type="similarity">
    <text evidence="2">Belongs to the HAD-like hydrolase superfamily.</text>
</comment>
<keyword evidence="5" id="KW-0460">Magnesium</keyword>
<dbReference type="GO" id="GO:0016791">
    <property type="term" value="F:phosphatase activity"/>
    <property type="evidence" value="ECO:0007669"/>
    <property type="project" value="TreeGrafter"/>
</dbReference>
<dbReference type="InterPro" id="IPR036412">
    <property type="entry name" value="HAD-like_sf"/>
</dbReference>
<evidence type="ECO:0000256" key="1">
    <source>
        <dbReference type="ARBA" id="ARBA00001946"/>
    </source>
</evidence>
<evidence type="ECO:0000313" key="6">
    <source>
        <dbReference type="EMBL" id="ELZ19345.1"/>
    </source>
</evidence>
<dbReference type="GO" id="GO:0046872">
    <property type="term" value="F:metal ion binding"/>
    <property type="evidence" value="ECO:0007669"/>
    <property type="project" value="UniProtKB-KW"/>
</dbReference>
<accession>M0C7X1</accession>
<evidence type="ECO:0000256" key="4">
    <source>
        <dbReference type="ARBA" id="ARBA00022801"/>
    </source>
</evidence>
<sequence length="221" mass="24581">MVQIEAVLFDLDDTLVQYKRSPGEVLQTSFEILGTEPLFSVEEYYARYDEFAEKCNSMNELRSECFAALADENGYERQLGRALADTFSDERDQTNVELLPSVSRVLNELNREYQLAIVTNGAPDAQQQKIDAVNLDRWIDTIVIAGHGVPPKPDPEPFERAIQSLNATPATVVHVGDSLETDIAGASAAGLDSIWISVSNSSEEYIPSHRIKSIDRLLSFL</sequence>
<dbReference type="SFLD" id="SFLDG01135">
    <property type="entry name" value="C1.5.6:_HAD__Beta-PGM__Phospha"/>
    <property type="match status" value="1"/>
</dbReference>
<dbReference type="Proteomes" id="UP000011657">
    <property type="component" value="Unassembled WGS sequence"/>
</dbReference>
<keyword evidence="3" id="KW-0479">Metal-binding</keyword>
<evidence type="ECO:0000313" key="7">
    <source>
        <dbReference type="Proteomes" id="UP000011657"/>
    </source>
</evidence>
<dbReference type="PANTHER" id="PTHR46470:SF2">
    <property type="entry name" value="GLYCERALDEHYDE 3-PHOSPHATE PHOSPHATASE"/>
    <property type="match status" value="1"/>
</dbReference>
<dbReference type="SFLD" id="SFLDG01129">
    <property type="entry name" value="C1.5:_HAD__Beta-PGM__Phosphata"/>
    <property type="match status" value="1"/>
</dbReference>
<keyword evidence="7" id="KW-1185">Reference proteome</keyword>
<protein>
    <submittedName>
        <fullName evidence="6">Haloacid dehalogenase</fullName>
    </submittedName>
</protein>
<dbReference type="InterPro" id="IPR023214">
    <property type="entry name" value="HAD_sf"/>
</dbReference>
<dbReference type="PRINTS" id="PR00413">
    <property type="entry name" value="HADHALOGNASE"/>
</dbReference>
<reference evidence="6 7" key="1">
    <citation type="journal article" date="2014" name="PLoS Genet.">
        <title>Phylogenetically driven sequencing of extremely halophilic archaea reveals strategies for static and dynamic osmo-response.</title>
        <authorList>
            <person name="Becker E.A."/>
            <person name="Seitzer P.M."/>
            <person name="Tritt A."/>
            <person name="Larsen D."/>
            <person name="Krusor M."/>
            <person name="Yao A.I."/>
            <person name="Wu D."/>
            <person name="Madern D."/>
            <person name="Eisen J.A."/>
            <person name="Darling A.E."/>
            <person name="Facciotti M.T."/>
        </authorList>
    </citation>
    <scope>NUCLEOTIDE SEQUENCE [LARGE SCALE GENOMIC DNA]</scope>
    <source>
        <strain evidence="6 7">JCM 13891</strain>
    </source>
</reference>
<dbReference type="SUPFAM" id="SSF56784">
    <property type="entry name" value="HAD-like"/>
    <property type="match status" value="1"/>
</dbReference>
<organism evidence="6 7">
    <name type="scientific">Haloterrigena salina JCM 13891</name>
    <dbReference type="NCBI Taxonomy" id="1227488"/>
    <lineage>
        <taxon>Archaea</taxon>
        <taxon>Methanobacteriati</taxon>
        <taxon>Methanobacteriota</taxon>
        <taxon>Stenosarchaea group</taxon>
        <taxon>Halobacteria</taxon>
        <taxon>Halobacteriales</taxon>
        <taxon>Natrialbaceae</taxon>
        <taxon>Haloterrigena</taxon>
    </lineage>
</organism>